<feature type="transmembrane region" description="Helical" evidence="2">
    <location>
        <begin position="211"/>
        <end position="233"/>
    </location>
</feature>
<keyword evidence="2" id="KW-1133">Transmembrane helix</keyword>
<dbReference type="Pfam" id="PF13927">
    <property type="entry name" value="Ig_3"/>
    <property type="match status" value="1"/>
</dbReference>
<dbReference type="PROSITE" id="PS50835">
    <property type="entry name" value="IG_LIKE"/>
    <property type="match status" value="1"/>
</dbReference>
<dbReference type="InterPro" id="IPR013783">
    <property type="entry name" value="Ig-like_fold"/>
</dbReference>
<evidence type="ECO:0008006" key="7">
    <source>
        <dbReference type="Google" id="ProtNLM"/>
    </source>
</evidence>
<dbReference type="Proteomes" id="UP000814243">
    <property type="component" value="Unassembled WGS sequence"/>
</dbReference>
<feature type="non-terminal residue" evidence="5">
    <location>
        <position position="1"/>
    </location>
</feature>
<dbReference type="CDD" id="cd00063">
    <property type="entry name" value="FN3"/>
    <property type="match status" value="1"/>
</dbReference>
<feature type="domain" description="Ig-like" evidence="3">
    <location>
        <begin position="19"/>
        <end position="78"/>
    </location>
</feature>
<dbReference type="PANTHER" id="PTHR23278:SF25">
    <property type="entry name" value="GH14967P"/>
    <property type="match status" value="1"/>
</dbReference>
<organism evidence="5 6">
    <name type="scientific">Spodoptera exigua</name>
    <name type="common">Beet armyworm</name>
    <name type="synonym">Noctua fulgens</name>
    <dbReference type="NCBI Taxonomy" id="7107"/>
    <lineage>
        <taxon>Eukaryota</taxon>
        <taxon>Metazoa</taxon>
        <taxon>Ecdysozoa</taxon>
        <taxon>Arthropoda</taxon>
        <taxon>Hexapoda</taxon>
        <taxon>Insecta</taxon>
        <taxon>Pterygota</taxon>
        <taxon>Neoptera</taxon>
        <taxon>Endopterygota</taxon>
        <taxon>Lepidoptera</taxon>
        <taxon>Glossata</taxon>
        <taxon>Ditrysia</taxon>
        <taxon>Noctuoidea</taxon>
        <taxon>Noctuidae</taxon>
        <taxon>Amphipyrinae</taxon>
        <taxon>Spodoptera</taxon>
    </lineage>
</organism>
<reference evidence="5" key="1">
    <citation type="journal article" date="2021" name="G3 (Bethesda)">
        <title>Genome and transcriptome analysis of the beet armyworm Spodoptera exigua reveals targets for pest control. .</title>
        <authorList>
            <person name="Simon S."/>
            <person name="Breeschoten T."/>
            <person name="Jansen H.J."/>
            <person name="Dirks R.P."/>
            <person name="Schranz M.E."/>
            <person name="Ros V.I.D."/>
        </authorList>
    </citation>
    <scope>NUCLEOTIDE SEQUENCE</scope>
    <source>
        <strain evidence="5">TB_SE_WUR_2020</strain>
    </source>
</reference>
<dbReference type="EMBL" id="JACEFF010000920">
    <property type="protein sequence ID" value="KAH9628263.1"/>
    <property type="molecule type" value="Genomic_DNA"/>
</dbReference>
<dbReference type="Gene3D" id="2.60.40.10">
    <property type="entry name" value="Immunoglobulins"/>
    <property type="match status" value="2"/>
</dbReference>
<protein>
    <recommendedName>
        <fullName evidence="7">Nephrin</fullName>
    </recommendedName>
</protein>
<keyword evidence="2" id="KW-0472">Membrane</keyword>
<feature type="compositionally biased region" description="Low complexity" evidence="1">
    <location>
        <begin position="359"/>
        <end position="381"/>
    </location>
</feature>
<sequence>CRSSQQRVHGVAKQERAHITCHVDANPPEVVFRWTFNNTANSNEVSDTYVSRAGTSSTVTYTPHTEMDYGTLLCWAHNRIGKQRVPCVYHIIAAGRPDQVHNCTVVNASLTSFGVRCSEGFNGGMPQSFLLEVREIVTQEIVANVSSAVPRFTAVGLSPGRTYAAAVLAYNAKGRGDPYPLRASTLRPPEKHHVHDKSLDLPRTAFQMSGAMSVAVGGGIILTVVLILFMIAMRQRCAKRKPRSAPPPSSQPASPDKLREKEDSESDDRNPDIIPSDTDQMQHIVLQMDYYRQQQVSTISPPPGVRGGARGSVAGVRGGLPAYAALRTAPPPAHPMHDPQNASSGIPPPARFASGSCTLPRGSSLGPSGGIPLQHLRTLPRPTGPAGPPGPTPGPVAPAAAPRLPPRDTPL</sequence>
<dbReference type="SUPFAM" id="SSF49265">
    <property type="entry name" value="Fibronectin type III"/>
    <property type="match status" value="1"/>
</dbReference>
<evidence type="ECO:0000259" key="4">
    <source>
        <dbReference type="PROSITE" id="PS50853"/>
    </source>
</evidence>
<evidence type="ECO:0000256" key="2">
    <source>
        <dbReference type="SAM" id="Phobius"/>
    </source>
</evidence>
<feature type="region of interest" description="Disordered" evidence="1">
    <location>
        <begin position="239"/>
        <end position="278"/>
    </location>
</feature>
<evidence type="ECO:0000313" key="5">
    <source>
        <dbReference type="EMBL" id="KAH9628263.1"/>
    </source>
</evidence>
<dbReference type="InterPro" id="IPR007110">
    <property type="entry name" value="Ig-like_dom"/>
</dbReference>
<feature type="compositionally biased region" description="Basic and acidic residues" evidence="1">
    <location>
        <begin position="256"/>
        <end position="271"/>
    </location>
</feature>
<dbReference type="InterPro" id="IPR003961">
    <property type="entry name" value="FN3_dom"/>
</dbReference>
<feature type="region of interest" description="Disordered" evidence="1">
    <location>
        <begin position="334"/>
        <end position="411"/>
    </location>
</feature>
<comment type="caution">
    <text evidence="5">The sequence shown here is derived from an EMBL/GenBank/DDBJ whole genome shotgun (WGS) entry which is preliminary data.</text>
</comment>
<dbReference type="PANTHER" id="PTHR23278">
    <property type="entry name" value="SIDESTEP PROTEIN"/>
    <property type="match status" value="1"/>
</dbReference>
<accession>A0A922S8Z6</accession>
<dbReference type="InterPro" id="IPR036116">
    <property type="entry name" value="FN3_sf"/>
</dbReference>
<feature type="domain" description="Fibronectin type-III" evidence="4">
    <location>
        <begin position="96"/>
        <end position="189"/>
    </location>
</feature>
<dbReference type="PROSITE" id="PS50853">
    <property type="entry name" value="FN3"/>
    <property type="match status" value="1"/>
</dbReference>
<dbReference type="CDD" id="cd00096">
    <property type="entry name" value="Ig"/>
    <property type="match status" value="1"/>
</dbReference>
<proteinExistence type="predicted"/>
<feature type="compositionally biased region" description="Pro residues" evidence="1">
    <location>
        <begin position="382"/>
        <end position="396"/>
    </location>
</feature>
<evidence type="ECO:0000313" key="6">
    <source>
        <dbReference type="Proteomes" id="UP000814243"/>
    </source>
</evidence>
<evidence type="ECO:0000256" key="1">
    <source>
        <dbReference type="SAM" id="MobiDB-lite"/>
    </source>
</evidence>
<dbReference type="InterPro" id="IPR036179">
    <property type="entry name" value="Ig-like_dom_sf"/>
</dbReference>
<dbReference type="SUPFAM" id="SSF48726">
    <property type="entry name" value="Immunoglobulin"/>
    <property type="match status" value="1"/>
</dbReference>
<gene>
    <name evidence="5" type="ORF">HF086_017338</name>
</gene>
<name>A0A922S8Z6_SPOEX</name>
<evidence type="ECO:0000259" key="3">
    <source>
        <dbReference type="PROSITE" id="PS50835"/>
    </source>
</evidence>
<dbReference type="AlphaFoldDB" id="A0A922S8Z6"/>
<keyword evidence="2" id="KW-0812">Transmembrane</keyword>